<dbReference type="NCBIfam" id="TIGR00879">
    <property type="entry name" value="SP"/>
    <property type="match status" value="1"/>
</dbReference>
<dbReference type="InterPro" id="IPR003663">
    <property type="entry name" value="Sugar/inositol_transpt"/>
</dbReference>
<evidence type="ECO:0000256" key="6">
    <source>
        <dbReference type="ARBA" id="ARBA00023136"/>
    </source>
</evidence>
<dbReference type="InterPro" id="IPR005829">
    <property type="entry name" value="Sugar_transporter_CS"/>
</dbReference>
<dbReference type="EMBL" id="SPOF01000006">
    <property type="protein sequence ID" value="TIB15658.1"/>
    <property type="molecule type" value="Genomic_DNA"/>
</dbReference>
<reference evidence="14 15" key="1">
    <citation type="submission" date="2019-03" db="EMBL/GenBank/DDBJ databases">
        <title>Sequencing 23 genomes of Wallemia ichthyophaga.</title>
        <authorList>
            <person name="Gostincar C."/>
        </authorList>
    </citation>
    <scope>NUCLEOTIDE SEQUENCE [LARGE SCALE GENOMIC DNA]</scope>
    <source>
        <strain evidence="13 15">EXF-6200</strain>
        <strain evidence="12 14">EXF-8621</strain>
    </source>
</reference>
<dbReference type="Proteomes" id="UP000310689">
    <property type="component" value="Unassembled WGS sequence"/>
</dbReference>
<keyword evidence="3 8" id="KW-0813">Transport</keyword>
<feature type="domain" description="Major facilitator superfamily (MFS) profile" evidence="11">
    <location>
        <begin position="49"/>
        <end position="501"/>
    </location>
</feature>
<dbReference type="OrthoDB" id="648285at2759"/>
<gene>
    <name evidence="13" type="ORF">E3P86_01885</name>
    <name evidence="12" type="ORF">E3P90_00805</name>
</gene>
<comment type="caution">
    <text evidence="12">The sequence shown here is derived from an EMBL/GenBank/DDBJ whole genome shotgun (WGS) entry which is preliminary data.</text>
</comment>
<feature type="region of interest" description="Disordered" evidence="9">
    <location>
        <begin position="586"/>
        <end position="605"/>
    </location>
</feature>
<dbReference type="PROSITE" id="PS00216">
    <property type="entry name" value="SUGAR_TRANSPORT_1"/>
    <property type="match status" value="1"/>
</dbReference>
<evidence type="ECO:0000256" key="5">
    <source>
        <dbReference type="ARBA" id="ARBA00022989"/>
    </source>
</evidence>
<dbReference type="InterPro" id="IPR036259">
    <property type="entry name" value="MFS_trans_sf"/>
</dbReference>
<dbReference type="Pfam" id="PF00083">
    <property type="entry name" value="Sugar_tr"/>
    <property type="match status" value="1"/>
</dbReference>
<evidence type="ECO:0000256" key="7">
    <source>
        <dbReference type="ARBA" id="ARBA00049119"/>
    </source>
</evidence>
<evidence type="ECO:0000256" key="3">
    <source>
        <dbReference type="ARBA" id="ARBA00022448"/>
    </source>
</evidence>
<dbReference type="GO" id="GO:0005351">
    <property type="term" value="F:carbohydrate:proton symporter activity"/>
    <property type="evidence" value="ECO:0007669"/>
    <property type="project" value="TreeGrafter"/>
</dbReference>
<dbReference type="SUPFAM" id="SSF103473">
    <property type="entry name" value="MFS general substrate transporter"/>
    <property type="match status" value="1"/>
</dbReference>
<dbReference type="PROSITE" id="PS50850">
    <property type="entry name" value="MFS"/>
    <property type="match status" value="1"/>
</dbReference>
<feature type="transmembrane region" description="Helical" evidence="10">
    <location>
        <begin position="91"/>
        <end position="115"/>
    </location>
</feature>
<evidence type="ECO:0000313" key="12">
    <source>
        <dbReference type="EMBL" id="TIB15658.1"/>
    </source>
</evidence>
<evidence type="ECO:0000313" key="15">
    <source>
        <dbReference type="Proteomes" id="UP000310689"/>
    </source>
</evidence>
<dbReference type="AlphaFoldDB" id="A0A4T0HID0"/>
<dbReference type="InterPro" id="IPR020846">
    <property type="entry name" value="MFS_dom"/>
</dbReference>
<keyword evidence="5 10" id="KW-1133">Transmembrane helix</keyword>
<dbReference type="PRINTS" id="PR00171">
    <property type="entry name" value="SUGRTRNSPORT"/>
</dbReference>
<evidence type="ECO:0000256" key="10">
    <source>
        <dbReference type="SAM" id="Phobius"/>
    </source>
</evidence>
<name>A0A4T0HID0_WALIC</name>
<comment type="similarity">
    <text evidence="2 8">Belongs to the major facilitator superfamily. Sugar transporter (TC 2.A.1.1) family.</text>
</comment>
<keyword evidence="6 10" id="KW-0472">Membrane</keyword>
<dbReference type="EMBL" id="SPOI01000077">
    <property type="protein sequence ID" value="TIB38050.1"/>
    <property type="molecule type" value="Genomic_DNA"/>
</dbReference>
<evidence type="ECO:0000256" key="8">
    <source>
        <dbReference type="RuleBase" id="RU003346"/>
    </source>
</evidence>
<sequence length="605" mass="67702">MSNPPLATTSTSRPVDYPHRAEFHLDDSEINQHQRSSSKLVGSPLLYAITCFASLGVFLFGYDQGVMSGIITGPYFKSYFGNPTATQLGTMVAILVTHLLLLQFNLTFPVTSLLAGTIADKIGRKRTLFWGAAVFVIGGGIQSGSTSFMAMVLGRIISGFGVGLLSMIVPIRNFTRYISPCHTNPHSANPHSADHRGKLACIEFTGNITGYACSVWLDYFTSFIKSDASWRLPLLFQCIIGGILALGSLIIPESPRWLLDQKQDDEGFRVLVDIHGGYYNNVKADREYREIRDAVEQDSMEPDRSYTCLFKKYKARVFIAMSSQLFAQLNGINVISYYMPLVMISAGWVGRDALLMTGINSLVYIASTIPPWYLVDKWGRRFILLSGATVMCFSLTLTGWWIYIDVPITPTAVVICVIVFNAAFGYSWGPIPWLYPPEIMPLSFRAKGVSLSTASNWAANFLVGELTPILQDVIQWRLYPMHALFCACSFVLVYFLYPETANIPLEEMSDVFGDSDPSPEEVEQLSLRKQTRSLRQSSVNLPSLANFNEYDQRQRQSETNLRQQFSQNIFLNSVNNIKKWINKGKPVSRNVEGSDSYERLGQSDI</sequence>
<protein>
    <recommendedName>
        <fullName evidence="11">Major facilitator superfamily (MFS) profile domain-containing protein</fullName>
    </recommendedName>
</protein>
<feature type="transmembrane region" description="Helical" evidence="10">
    <location>
        <begin position="410"/>
        <end position="435"/>
    </location>
</feature>
<organism evidence="12 14">
    <name type="scientific">Wallemia ichthyophaga</name>
    <dbReference type="NCBI Taxonomy" id="245174"/>
    <lineage>
        <taxon>Eukaryota</taxon>
        <taxon>Fungi</taxon>
        <taxon>Dikarya</taxon>
        <taxon>Basidiomycota</taxon>
        <taxon>Wallemiomycotina</taxon>
        <taxon>Wallemiomycetes</taxon>
        <taxon>Wallemiales</taxon>
        <taxon>Wallemiaceae</taxon>
        <taxon>Wallemia</taxon>
    </lineage>
</organism>
<dbReference type="InterPro" id="IPR005828">
    <property type="entry name" value="MFS_sugar_transport-like"/>
</dbReference>
<evidence type="ECO:0000259" key="11">
    <source>
        <dbReference type="PROSITE" id="PS50850"/>
    </source>
</evidence>
<evidence type="ECO:0000256" key="4">
    <source>
        <dbReference type="ARBA" id="ARBA00022692"/>
    </source>
</evidence>
<feature type="transmembrane region" description="Helical" evidence="10">
    <location>
        <begin position="478"/>
        <end position="497"/>
    </location>
</feature>
<dbReference type="PANTHER" id="PTHR48022:SF73">
    <property type="entry name" value="METABOLITE TRANSPORT PROTEIN YDL199C-RELATED"/>
    <property type="match status" value="1"/>
</dbReference>
<dbReference type="Gene3D" id="1.20.1250.20">
    <property type="entry name" value="MFS general substrate transporter like domains"/>
    <property type="match status" value="1"/>
</dbReference>
<feature type="transmembrane region" description="Helical" evidence="10">
    <location>
        <begin position="127"/>
        <end position="144"/>
    </location>
</feature>
<proteinExistence type="inferred from homology"/>
<feature type="transmembrane region" description="Helical" evidence="10">
    <location>
        <begin position="353"/>
        <end position="375"/>
    </location>
</feature>
<evidence type="ECO:0000313" key="13">
    <source>
        <dbReference type="EMBL" id="TIB38050.1"/>
    </source>
</evidence>
<dbReference type="InterPro" id="IPR050360">
    <property type="entry name" value="MFS_Sugar_Transporters"/>
</dbReference>
<evidence type="ECO:0000313" key="14">
    <source>
        <dbReference type="Proteomes" id="UP000306954"/>
    </source>
</evidence>
<dbReference type="GO" id="GO:0016020">
    <property type="term" value="C:membrane"/>
    <property type="evidence" value="ECO:0007669"/>
    <property type="project" value="UniProtKB-SubCell"/>
</dbReference>
<evidence type="ECO:0000256" key="1">
    <source>
        <dbReference type="ARBA" id="ARBA00004141"/>
    </source>
</evidence>
<feature type="transmembrane region" description="Helical" evidence="10">
    <location>
        <begin position="150"/>
        <end position="169"/>
    </location>
</feature>
<feature type="transmembrane region" description="Helical" evidence="10">
    <location>
        <begin position="45"/>
        <end position="71"/>
    </location>
</feature>
<dbReference type="Proteomes" id="UP000306954">
    <property type="component" value="Unassembled WGS sequence"/>
</dbReference>
<dbReference type="PANTHER" id="PTHR48022">
    <property type="entry name" value="PLASTIDIC GLUCOSE TRANSPORTER 4"/>
    <property type="match status" value="1"/>
</dbReference>
<keyword evidence="4 10" id="KW-0812">Transmembrane</keyword>
<evidence type="ECO:0000256" key="9">
    <source>
        <dbReference type="SAM" id="MobiDB-lite"/>
    </source>
</evidence>
<comment type="catalytic activity">
    <reaction evidence="7">
        <text>myo-inositol(out) + H(+)(out) = myo-inositol(in) + H(+)(in)</text>
        <dbReference type="Rhea" id="RHEA:60364"/>
        <dbReference type="ChEBI" id="CHEBI:15378"/>
        <dbReference type="ChEBI" id="CHEBI:17268"/>
    </reaction>
</comment>
<comment type="subcellular location">
    <subcellularLocation>
        <location evidence="1">Membrane</location>
        <topology evidence="1">Multi-pass membrane protein</topology>
    </subcellularLocation>
</comment>
<evidence type="ECO:0000256" key="2">
    <source>
        <dbReference type="ARBA" id="ARBA00010992"/>
    </source>
</evidence>
<accession>A0A4T0HID0</accession>
<feature type="transmembrane region" description="Helical" evidence="10">
    <location>
        <begin position="382"/>
        <end position="404"/>
    </location>
</feature>